<proteinExistence type="inferred from homology"/>
<name>A0A517YQM6_9BACT</name>
<dbReference type="PANTHER" id="PTHR43713">
    <property type="entry name" value="GLUTAMATE-1-SEMIALDEHYDE 2,1-AMINOMUTASE"/>
    <property type="match status" value="1"/>
</dbReference>
<comment type="subunit">
    <text evidence="7">Homodimer.</text>
</comment>
<dbReference type="SUPFAM" id="SSF53383">
    <property type="entry name" value="PLP-dependent transferases"/>
    <property type="match status" value="1"/>
</dbReference>
<evidence type="ECO:0000256" key="4">
    <source>
        <dbReference type="ARBA" id="ARBA00022898"/>
    </source>
</evidence>
<gene>
    <name evidence="7 8" type="primary">hemL</name>
    <name evidence="8" type="ORF">KS4_05610</name>
</gene>
<evidence type="ECO:0000256" key="7">
    <source>
        <dbReference type="HAMAP-Rule" id="MF_00375"/>
    </source>
</evidence>
<dbReference type="HAMAP" id="MF_00375">
    <property type="entry name" value="HemL_aminotrans_3"/>
    <property type="match status" value="1"/>
</dbReference>
<comment type="subcellular location">
    <subcellularLocation>
        <location evidence="7">Cytoplasm</location>
    </subcellularLocation>
</comment>
<keyword evidence="5 7" id="KW-0413">Isomerase</keyword>
<keyword evidence="9" id="KW-1185">Reference proteome</keyword>
<comment type="similarity">
    <text evidence="3 7">Belongs to the class-III pyridoxal-phosphate-dependent aminotransferase family. HemL subfamily.</text>
</comment>
<dbReference type="InterPro" id="IPR005814">
    <property type="entry name" value="Aminotrans_3"/>
</dbReference>
<dbReference type="PROSITE" id="PS00600">
    <property type="entry name" value="AA_TRANSFER_CLASS_3"/>
    <property type="match status" value="1"/>
</dbReference>
<feature type="modified residue" description="N6-(pyridoxal phosphate)lysine" evidence="7">
    <location>
        <position position="280"/>
    </location>
</feature>
<comment type="catalytic activity">
    <reaction evidence="7">
        <text>(S)-4-amino-5-oxopentanoate = 5-aminolevulinate</text>
        <dbReference type="Rhea" id="RHEA:14265"/>
        <dbReference type="ChEBI" id="CHEBI:57501"/>
        <dbReference type="ChEBI" id="CHEBI:356416"/>
        <dbReference type="EC" id="5.4.3.8"/>
    </reaction>
</comment>
<keyword evidence="7" id="KW-0963">Cytoplasm</keyword>
<evidence type="ECO:0000256" key="3">
    <source>
        <dbReference type="ARBA" id="ARBA00008981"/>
    </source>
</evidence>
<dbReference type="EMBL" id="CP036425">
    <property type="protein sequence ID" value="QDU32529.1"/>
    <property type="molecule type" value="Genomic_DNA"/>
</dbReference>
<evidence type="ECO:0000313" key="8">
    <source>
        <dbReference type="EMBL" id="QDU32529.1"/>
    </source>
</evidence>
<keyword evidence="4 7" id="KW-0663">Pyridoxal phosphate</keyword>
<dbReference type="CDD" id="cd00610">
    <property type="entry name" value="OAT_like"/>
    <property type="match status" value="1"/>
</dbReference>
<evidence type="ECO:0000256" key="6">
    <source>
        <dbReference type="ARBA" id="ARBA00023244"/>
    </source>
</evidence>
<dbReference type="AlphaFoldDB" id="A0A517YQM6"/>
<dbReference type="InterPro" id="IPR015421">
    <property type="entry name" value="PyrdxlP-dep_Trfase_major"/>
</dbReference>
<sequence length="444" mass="47128">MNEEQVKVDRYAKSRDAFAWAKEVMPGGVNSPVRAFKSVAGGGDEIVPVTVKSGKGAMVMDVDGNEYVDYVLSYGPLILGHAPEVVSAAMSKVMRSGWTFGMPTEVETQLAQLVTDVVPSVDVVRFVNSGTEAVMSAIRLARAATGRAKVIKCTGCYHGHSDSLLVQAGSGATTLGVPSSPGVPEAITQNTLLVPFNDLVALDAVLKEQGDEVACFVVEPIAGNMGCVPPQDDYLEVVRELCDRHGVLLIFDEVMTGFRVDLGCAQKLYGVMPDLTCMGKVIGGGLPCAAYGGREDLMRQVAPDGPMYQAGTLSGNPLAMAAGLATLEVLRDTDAYGVLETQTASLELGMKQAASDAGVSVYTTRVGSMFGMFFSDKPVYNYEDATACRVDEYAIFFQSMLHQGVMLAPSAYETWFTSTQHDESVINMTIDAAAVAFKKVAGAV</sequence>
<accession>A0A517YQM6</accession>
<dbReference type="FunFam" id="3.40.640.10:FF:000021">
    <property type="entry name" value="Glutamate-1-semialdehyde 2,1-aminomutase"/>
    <property type="match status" value="1"/>
</dbReference>
<dbReference type="InterPro" id="IPR015422">
    <property type="entry name" value="PyrdxlP-dep_Trfase_small"/>
</dbReference>
<evidence type="ECO:0000313" key="9">
    <source>
        <dbReference type="Proteomes" id="UP000317369"/>
    </source>
</evidence>
<dbReference type="InterPro" id="IPR004639">
    <property type="entry name" value="4pyrrol_synth_GluAld_NH2Trfase"/>
</dbReference>
<dbReference type="GO" id="GO:0005737">
    <property type="term" value="C:cytoplasm"/>
    <property type="evidence" value="ECO:0007669"/>
    <property type="project" value="UniProtKB-SubCell"/>
</dbReference>
<dbReference type="Pfam" id="PF00202">
    <property type="entry name" value="Aminotran_3"/>
    <property type="match status" value="1"/>
</dbReference>
<reference evidence="8 9" key="1">
    <citation type="submission" date="2019-02" db="EMBL/GenBank/DDBJ databases">
        <title>Deep-cultivation of Planctomycetes and their phenomic and genomic characterization uncovers novel biology.</title>
        <authorList>
            <person name="Wiegand S."/>
            <person name="Jogler M."/>
            <person name="Boedeker C."/>
            <person name="Pinto D."/>
            <person name="Vollmers J."/>
            <person name="Rivas-Marin E."/>
            <person name="Kohn T."/>
            <person name="Peeters S.H."/>
            <person name="Heuer A."/>
            <person name="Rast P."/>
            <person name="Oberbeckmann S."/>
            <person name="Bunk B."/>
            <person name="Jeske O."/>
            <person name="Meyerdierks A."/>
            <person name="Storesund J.E."/>
            <person name="Kallscheuer N."/>
            <person name="Luecker S."/>
            <person name="Lage O.M."/>
            <person name="Pohl T."/>
            <person name="Merkel B.J."/>
            <person name="Hornburger P."/>
            <person name="Mueller R.-W."/>
            <person name="Bruemmer F."/>
            <person name="Labrenz M."/>
            <person name="Spormann A.M."/>
            <person name="Op den Camp H."/>
            <person name="Overmann J."/>
            <person name="Amann R."/>
            <person name="Jetten M.S.M."/>
            <person name="Mascher T."/>
            <person name="Medema M.H."/>
            <person name="Devos D.P."/>
            <person name="Kaster A.-K."/>
            <person name="Ovreas L."/>
            <person name="Rohde M."/>
            <person name="Galperin M.Y."/>
            <person name="Jogler C."/>
        </authorList>
    </citation>
    <scope>NUCLEOTIDE SEQUENCE [LARGE SCALE GENOMIC DNA]</scope>
    <source>
        <strain evidence="8 9">KS4</strain>
    </source>
</reference>
<dbReference type="UniPathway" id="UPA00251">
    <property type="reaction ID" value="UER00317"/>
</dbReference>
<evidence type="ECO:0000256" key="5">
    <source>
        <dbReference type="ARBA" id="ARBA00023235"/>
    </source>
</evidence>
<evidence type="ECO:0000256" key="2">
    <source>
        <dbReference type="ARBA" id="ARBA00004819"/>
    </source>
</evidence>
<dbReference type="PANTHER" id="PTHR43713:SF3">
    <property type="entry name" value="GLUTAMATE-1-SEMIALDEHYDE 2,1-AMINOMUTASE 1, CHLOROPLASTIC-RELATED"/>
    <property type="match status" value="1"/>
</dbReference>
<comment type="cofactor">
    <cofactor evidence="1 7">
        <name>pyridoxal 5'-phosphate</name>
        <dbReference type="ChEBI" id="CHEBI:597326"/>
    </cofactor>
</comment>
<dbReference type="NCBIfam" id="NF000818">
    <property type="entry name" value="PRK00062.1"/>
    <property type="match status" value="1"/>
</dbReference>
<evidence type="ECO:0000256" key="1">
    <source>
        <dbReference type="ARBA" id="ARBA00001933"/>
    </source>
</evidence>
<dbReference type="InterPro" id="IPR049704">
    <property type="entry name" value="Aminotrans_3_PPA_site"/>
</dbReference>
<dbReference type="InterPro" id="IPR015424">
    <property type="entry name" value="PyrdxlP-dep_Trfase"/>
</dbReference>
<dbReference type="Proteomes" id="UP000317369">
    <property type="component" value="Chromosome"/>
</dbReference>
<dbReference type="Gene3D" id="3.90.1150.10">
    <property type="entry name" value="Aspartate Aminotransferase, domain 1"/>
    <property type="match status" value="1"/>
</dbReference>
<dbReference type="Gene3D" id="3.40.640.10">
    <property type="entry name" value="Type I PLP-dependent aspartate aminotransferase-like (Major domain)"/>
    <property type="match status" value="1"/>
</dbReference>
<dbReference type="NCBIfam" id="TIGR00713">
    <property type="entry name" value="hemL"/>
    <property type="match status" value="1"/>
</dbReference>
<dbReference type="GO" id="GO:0030170">
    <property type="term" value="F:pyridoxal phosphate binding"/>
    <property type="evidence" value="ECO:0007669"/>
    <property type="project" value="InterPro"/>
</dbReference>
<dbReference type="GO" id="GO:0042286">
    <property type="term" value="F:glutamate-1-semialdehyde 2,1-aminomutase activity"/>
    <property type="evidence" value="ECO:0007669"/>
    <property type="project" value="UniProtKB-UniRule"/>
</dbReference>
<dbReference type="EC" id="5.4.3.8" evidence="7"/>
<keyword evidence="6 7" id="KW-0627">Porphyrin biosynthesis</keyword>
<comment type="pathway">
    <text evidence="2">Porphyrin-containing compound metabolism; protoporphyrin-IX biosynthesis; 5-aminolevulinate from L-glutamyl-tRNA(Glu): step 2/2.</text>
</comment>
<dbReference type="GO" id="GO:0008483">
    <property type="term" value="F:transaminase activity"/>
    <property type="evidence" value="ECO:0007669"/>
    <property type="project" value="InterPro"/>
</dbReference>
<dbReference type="KEGG" id="pcor:KS4_05610"/>
<protein>
    <recommendedName>
        <fullName evidence="7">Glutamate-1-semialdehyde 2,1-aminomutase</fullName>
        <shortName evidence="7">GSA</shortName>
        <ecNumber evidence="7">5.4.3.8</ecNumber>
    </recommendedName>
    <alternativeName>
        <fullName evidence="7">Glutamate-1-semialdehyde aminotransferase</fullName>
        <shortName evidence="7">GSA-AT</shortName>
    </alternativeName>
</protein>
<organism evidence="8 9">
    <name type="scientific">Poriferisphaera corsica</name>
    <dbReference type="NCBI Taxonomy" id="2528020"/>
    <lineage>
        <taxon>Bacteria</taxon>
        <taxon>Pseudomonadati</taxon>
        <taxon>Planctomycetota</taxon>
        <taxon>Phycisphaerae</taxon>
        <taxon>Phycisphaerales</taxon>
        <taxon>Phycisphaeraceae</taxon>
        <taxon>Poriferisphaera</taxon>
    </lineage>
</organism>
<dbReference type="OrthoDB" id="9816013at2"/>
<dbReference type="GO" id="GO:0006782">
    <property type="term" value="P:protoporphyrinogen IX biosynthetic process"/>
    <property type="evidence" value="ECO:0007669"/>
    <property type="project" value="UniProtKB-UniRule"/>
</dbReference>